<dbReference type="AlphaFoldDB" id="A0A2P8E3S2"/>
<gene>
    <name evidence="2" type="ORF">CLV30_106130</name>
</gene>
<dbReference type="Proteomes" id="UP000243528">
    <property type="component" value="Unassembled WGS sequence"/>
</dbReference>
<organism evidence="2 3">
    <name type="scientific">Haloactinopolyspora alba</name>
    <dbReference type="NCBI Taxonomy" id="648780"/>
    <lineage>
        <taxon>Bacteria</taxon>
        <taxon>Bacillati</taxon>
        <taxon>Actinomycetota</taxon>
        <taxon>Actinomycetes</taxon>
        <taxon>Jiangellales</taxon>
        <taxon>Jiangellaceae</taxon>
        <taxon>Haloactinopolyspora</taxon>
    </lineage>
</organism>
<dbReference type="EMBL" id="PYGE01000006">
    <property type="protein sequence ID" value="PSL04125.1"/>
    <property type="molecule type" value="Genomic_DNA"/>
</dbReference>
<keyword evidence="3" id="KW-1185">Reference proteome</keyword>
<accession>A0A2P8E3S2</accession>
<feature type="region of interest" description="Disordered" evidence="1">
    <location>
        <begin position="462"/>
        <end position="503"/>
    </location>
</feature>
<name>A0A2P8E3S2_9ACTN</name>
<protein>
    <submittedName>
        <fullName evidence="2">SPP1 Gp6-like portal protein</fullName>
    </submittedName>
</protein>
<proteinExistence type="predicted"/>
<evidence type="ECO:0000256" key="1">
    <source>
        <dbReference type="SAM" id="MobiDB-lite"/>
    </source>
</evidence>
<dbReference type="Pfam" id="PF05133">
    <property type="entry name" value="SPP1_portal"/>
    <property type="match status" value="1"/>
</dbReference>
<reference evidence="2 3" key="1">
    <citation type="submission" date="2018-03" db="EMBL/GenBank/DDBJ databases">
        <title>Genomic Encyclopedia of Archaeal and Bacterial Type Strains, Phase II (KMG-II): from individual species to whole genera.</title>
        <authorList>
            <person name="Goeker M."/>
        </authorList>
    </citation>
    <scope>NUCLEOTIDE SEQUENCE [LARGE SCALE GENOMIC DNA]</scope>
    <source>
        <strain evidence="2 3">DSM 45211</strain>
    </source>
</reference>
<evidence type="ECO:0000313" key="2">
    <source>
        <dbReference type="EMBL" id="PSL04125.1"/>
    </source>
</evidence>
<sequence length="503" mass="55845">MDIDALALDEESVRARAEELLCILHRDREAHDGLMACDRYIKGDHDDPYMPKDATKEYKLLAKRSVTNLVPLVIATPAQGLYVDGVRTSDPESDENAQEWAAWQRSGMDKRQGSLYRGAFGYGHSFVLTEAVEDNPRQGRMRVLSPLRTAVGYDDPVNDDAPLAAIHVKRWPRHVKRDDKESEQEGIARYWDEVDEYEVRFKSFSDITSVTRVGPHGNSECPVERFAPHVDLDGRTTGLVGPLIPLQDRINQTVFDLLVAQTFGSFKVRYVTGMEPSYVLDPETGEPKLDDNGQPIEKPVRAHLTRFMMAESPDSQFGELGETPLDGYISAIDMGIRHLAAIEQIPPHHLLGQVANLSAEALNAAETALARKIEEFQHSFGESWERVFRLVGELEGNAAQAGDFGLEVVWRDMGAQSLAQTSDALGKLHQLLGVPQEGLWRRVPGVTPRELEEWRDLRAAQPDVALANGNRRATAPRETPAEPEGLSGDVIPPQPSTLEVPAA</sequence>
<comment type="caution">
    <text evidence="2">The sequence shown here is derived from an EMBL/GenBank/DDBJ whole genome shotgun (WGS) entry which is preliminary data.</text>
</comment>
<evidence type="ECO:0000313" key="3">
    <source>
        <dbReference type="Proteomes" id="UP000243528"/>
    </source>
</evidence>
<dbReference type="InterPro" id="IPR021145">
    <property type="entry name" value="Portal_protein_SPP1_Gp6-like"/>
</dbReference>